<protein>
    <submittedName>
        <fullName evidence="1">Methylthioribulose-1-phosphate dehydratase</fullName>
    </submittedName>
</protein>
<dbReference type="AlphaFoldDB" id="A0A447QPT9"/>
<sequence>MQKSLSGQRSHQEVVSIPIFDNDQDIPRLAAQVAAYANGRRWRTVFWCAATVCTAGGGRCRKRAAILKGWSFYSSVSCNVVYWRRNDSRDCYRY</sequence>
<evidence type="ECO:0000313" key="2">
    <source>
        <dbReference type="Proteomes" id="UP000271603"/>
    </source>
</evidence>
<name>A0A447QPT9_SERRU</name>
<organism evidence="1 2">
    <name type="scientific">Serratia rubidaea</name>
    <name type="common">Serratia marinorubra</name>
    <dbReference type="NCBI Taxonomy" id="61652"/>
    <lineage>
        <taxon>Bacteria</taxon>
        <taxon>Pseudomonadati</taxon>
        <taxon>Pseudomonadota</taxon>
        <taxon>Gammaproteobacteria</taxon>
        <taxon>Enterobacterales</taxon>
        <taxon>Yersiniaceae</taxon>
        <taxon>Serratia</taxon>
    </lineage>
</organism>
<evidence type="ECO:0000313" key="1">
    <source>
        <dbReference type="EMBL" id="VEA72039.1"/>
    </source>
</evidence>
<gene>
    <name evidence="1" type="ORF">NCTC9419_03630</name>
</gene>
<dbReference type="Proteomes" id="UP000271603">
    <property type="component" value="Chromosome"/>
</dbReference>
<accession>A0A447QPT9</accession>
<proteinExistence type="predicted"/>
<dbReference type="EMBL" id="LR134155">
    <property type="protein sequence ID" value="VEA72039.1"/>
    <property type="molecule type" value="Genomic_DNA"/>
</dbReference>
<reference evidence="1 2" key="1">
    <citation type="submission" date="2018-12" db="EMBL/GenBank/DDBJ databases">
        <authorList>
            <consortium name="Pathogen Informatics"/>
        </authorList>
    </citation>
    <scope>NUCLEOTIDE SEQUENCE [LARGE SCALE GENOMIC DNA]</scope>
    <source>
        <strain evidence="1 2">NCTC9419</strain>
    </source>
</reference>